<sequence length="248" mass="26742">MRDGKQEFHNKEEAPQTVTGAANVPNSAWKRFLAKKWVFPATYVAAAAIILTLMWVYQDAVKKPVATNTPVNSVQSDKPAGETANKDNAVPVGAKAESMQWPVKDRSQVTISLPSYDSKGSNEAKQAAMIEYGDTITPHVGVDLVRADKQAFDVSAALSGKVTAVDKNPVVGNLVEITHDNGLVTVYQSLGEVKVAKGAAVKQGDVIAQAGRNELEKDQGVHLHFEVRKAEDGTAELPEQLLPEFKPQ</sequence>
<dbReference type="CDD" id="cd12797">
    <property type="entry name" value="M23_peptidase"/>
    <property type="match status" value="1"/>
</dbReference>
<keyword evidence="1" id="KW-1133">Transmembrane helix</keyword>
<dbReference type="EMBL" id="JAMDMJ010000010">
    <property type="protein sequence ID" value="MCY9596082.1"/>
    <property type="molecule type" value="Genomic_DNA"/>
</dbReference>
<dbReference type="KEGG" id="pchi:PC41400_02525"/>
<accession>A0A410WQN7</accession>
<dbReference type="PANTHER" id="PTHR21666">
    <property type="entry name" value="PEPTIDASE-RELATED"/>
    <property type="match status" value="1"/>
</dbReference>
<dbReference type="Proteomes" id="UP001527202">
    <property type="component" value="Unassembled WGS sequence"/>
</dbReference>
<gene>
    <name evidence="3" type="ORF">M5X16_09870</name>
    <name evidence="4" type="ORF">PC41400_02525</name>
</gene>
<dbReference type="OrthoDB" id="2050153at2"/>
<feature type="domain" description="M23ase beta-sheet core" evidence="2">
    <location>
        <begin position="138"/>
        <end position="231"/>
    </location>
</feature>
<dbReference type="Pfam" id="PF01551">
    <property type="entry name" value="Peptidase_M23"/>
    <property type="match status" value="1"/>
</dbReference>
<keyword evidence="6" id="KW-1185">Reference proteome</keyword>
<organism evidence="4 5">
    <name type="scientific">Paenibacillus chitinolyticus</name>
    <dbReference type="NCBI Taxonomy" id="79263"/>
    <lineage>
        <taxon>Bacteria</taxon>
        <taxon>Bacillati</taxon>
        <taxon>Bacillota</taxon>
        <taxon>Bacilli</taxon>
        <taxon>Bacillales</taxon>
        <taxon>Paenibacillaceae</taxon>
        <taxon>Paenibacillus</taxon>
    </lineage>
</organism>
<dbReference type="InterPro" id="IPR050570">
    <property type="entry name" value="Cell_wall_metabolism_enzyme"/>
</dbReference>
<dbReference type="GeneID" id="95373688"/>
<proteinExistence type="predicted"/>
<protein>
    <submittedName>
        <fullName evidence="3">M23 family metallopeptidase</fullName>
    </submittedName>
    <submittedName>
        <fullName evidence="4">M23 family peptidase</fullName>
    </submittedName>
</protein>
<feature type="transmembrane region" description="Helical" evidence="1">
    <location>
        <begin position="37"/>
        <end position="57"/>
    </location>
</feature>
<dbReference type="AlphaFoldDB" id="A0A410WQN7"/>
<dbReference type="InterPro" id="IPR016047">
    <property type="entry name" value="M23ase_b-sheet_dom"/>
</dbReference>
<keyword evidence="1" id="KW-0812">Transmembrane</keyword>
<dbReference type="SUPFAM" id="SSF51261">
    <property type="entry name" value="Duplicated hybrid motif"/>
    <property type="match status" value="1"/>
</dbReference>
<evidence type="ECO:0000256" key="1">
    <source>
        <dbReference type="SAM" id="Phobius"/>
    </source>
</evidence>
<dbReference type="GO" id="GO:0004222">
    <property type="term" value="F:metalloendopeptidase activity"/>
    <property type="evidence" value="ECO:0007669"/>
    <property type="project" value="TreeGrafter"/>
</dbReference>
<dbReference type="InterPro" id="IPR011055">
    <property type="entry name" value="Dup_hybrid_motif"/>
</dbReference>
<evidence type="ECO:0000313" key="6">
    <source>
        <dbReference type="Proteomes" id="UP001527202"/>
    </source>
</evidence>
<evidence type="ECO:0000313" key="3">
    <source>
        <dbReference type="EMBL" id="MCY9596082.1"/>
    </source>
</evidence>
<evidence type="ECO:0000313" key="5">
    <source>
        <dbReference type="Proteomes" id="UP000288943"/>
    </source>
</evidence>
<reference evidence="4 5" key="1">
    <citation type="submission" date="2018-01" db="EMBL/GenBank/DDBJ databases">
        <title>The whole genome sequencing and assembly of Paenibacillus chitinolyticus KCCM 41400 strain.</title>
        <authorList>
            <person name="Kim J.-Y."/>
            <person name="Park M.-K."/>
            <person name="Lee Y.-J."/>
            <person name="Yi H."/>
            <person name="Bahn Y.-S."/>
            <person name="Kim J.F."/>
            <person name="Lee D.-W."/>
        </authorList>
    </citation>
    <scope>NUCLEOTIDE SEQUENCE [LARGE SCALE GENOMIC DNA]</scope>
    <source>
        <strain evidence="4 5">KCCM 41400</strain>
    </source>
</reference>
<name>A0A410WQN7_9BACL</name>
<keyword evidence="1" id="KW-0472">Membrane</keyword>
<dbReference type="Proteomes" id="UP000288943">
    <property type="component" value="Chromosome"/>
</dbReference>
<dbReference type="RefSeq" id="WP_042233841.1">
    <property type="nucleotide sequence ID" value="NZ_BQWH01000025.1"/>
</dbReference>
<dbReference type="PANTHER" id="PTHR21666:SF291">
    <property type="entry name" value="STAGE II SPORULATION PROTEIN Q"/>
    <property type="match status" value="1"/>
</dbReference>
<dbReference type="Gene3D" id="2.70.70.10">
    <property type="entry name" value="Glucose Permease (Domain IIA)"/>
    <property type="match status" value="1"/>
</dbReference>
<evidence type="ECO:0000313" key="4">
    <source>
        <dbReference type="EMBL" id="QAV16630.1"/>
    </source>
</evidence>
<evidence type="ECO:0000259" key="2">
    <source>
        <dbReference type="Pfam" id="PF01551"/>
    </source>
</evidence>
<reference evidence="3 6" key="2">
    <citation type="submission" date="2022-05" db="EMBL/GenBank/DDBJ databases">
        <title>Genome Sequencing of Bee-Associated Microbes.</title>
        <authorList>
            <person name="Dunlap C."/>
        </authorList>
    </citation>
    <scope>NUCLEOTIDE SEQUENCE [LARGE SCALE GENOMIC DNA]</scope>
    <source>
        <strain evidence="3 6">NRRL B-23120</strain>
    </source>
</reference>
<dbReference type="EMBL" id="CP026520">
    <property type="protein sequence ID" value="QAV16630.1"/>
    <property type="molecule type" value="Genomic_DNA"/>
</dbReference>